<evidence type="ECO:0000256" key="2">
    <source>
        <dbReference type="SAM" id="Phobius"/>
    </source>
</evidence>
<dbReference type="AlphaFoldDB" id="A0A1S3G222"/>
<proteinExistence type="predicted"/>
<dbReference type="RefSeq" id="XP_012882102.1">
    <property type="nucleotide sequence ID" value="XM_013026648.1"/>
</dbReference>
<dbReference type="GO" id="GO:0005886">
    <property type="term" value="C:plasma membrane"/>
    <property type="evidence" value="ECO:0007669"/>
    <property type="project" value="InterPro"/>
</dbReference>
<organism evidence="3 4">
    <name type="scientific">Dipodomys ordii</name>
    <name type="common">Ord's kangaroo rat</name>
    <dbReference type="NCBI Taxonomy" id="10020"/>
    <lineage>
        <taxon>Eukaryota</taxon>
        <taxon>Metazoa</taxon>
        <taxon>Chordata</taxon>
        <taxon>Craniata</taxon>
        <taxon>Vertebrata</taxon>
        <taxon>Euteleostomi</taxon>
        <taxon>Mammalia</taxon>
        <taxon>Eutheria</taxon>
        <taxon>Euarchontoglires</taxon>
        <taxon>Glires</taxon>
        <taxon>Rodentia</taxon>
        <taxon>Castorimorpha</taxon>
        <taxon>Heteromyidae</taxon>
        <taxon>Dipodomyinae</taxon>
        <taxon>Dipodomys</taxon>
    </lineage>
</organism>
<reference evidence="4" key="1">
    <citation type="submission" date="2025-08" db="UniProtKB">
        <authorList>
            <consortium name="RefSeq"/>
        </authorList>
    </citation>
    <scope>IDENTIFICATION</scope>
    <source>
        <tissue evidence="4">Kidney</tissue>
    </source>
</reference>
<dbReference type="PANTHER" id="PTHR15028:SF6">
    <property type="entry name" value="B-CELL DIFFERENTIATION ANTIGEN CD72"/>
    <property type="match status" value="1"/>
</dbReference>
<evidence type="ECO:0000313" key="3">
    <source>
        <dbReference type="Proteomes" id="UP000081671"/>
    </source>
</evidence>
<dbReference type="Proteomes" id="UP000081671">
    <property type="component" value="Unplaced"/>
</dbReference>
<dbReference type="GeneID" id="105993400"/>
<gene>
    <name evidence="4" type="primary">Cd72</name>
</gene>
<keyword evidence="1" id="KW-0175">Coiled coil</keyword>
<dbReference type="OrthoDB" id="8953283at2759"/>
<protein>
    <submittedName>
        <fullName evidence="4">B-cell differentiation antigen CD72 isoform X2</fullName>
    </submittedName>
</protein>
<keyword evidence="2" id="KW-0472">Membrane</keyword>
<evidence type="ECO:0000256" key="1">
    <source>
        <dbReference type="SAM" id="Coils"/>
    </source>
</evidence>
<evidence type="ECO:0000313" key="4">
    <source>
        <dbReference type="RefSeq" id="XP_012882102.1"/>
    </source>
</evidence>
<keyword evidence="3" id="KW-1185">Reference proteome</keyword>
<dbReference type="GO" id="GO:0004888">
    <property type="term" value="F:transmembrane signaling receptor activity"/>
    <property type="evidence" value="ECO:0007669"/>
    <property type="project" value="InterPro"/>
</dbReference>
<feature type="transmembrane region" description="Helical" evidence="2">
    <location>
        <begin position="94"/>
        <end position="120"/>
    </location>
</feature>
<name>A0A1S3G222_DIPOR</name>
<feature type="coiled-coil region" evidence="1">
    <location>
        <begin position="139"/>
        <end position="218"/>
    </location>
</feature>
<sequence>MAEAITYADLRFVKAPLKKSVSSRLEQDPEDYEDGELTYENVQVPPVPAGAPSLASSGPADTARVKAKQPAKRCMKLSASQVLPCPTSTSCLQYLLLGLLLTCLLLGVATICLGVSYLQLSQQFQQVTRILAATNSSLRQQLRERITKLGQQEENLQEYRRQLSQSQEMLQEEQRVHQVAEQQLQACQLDREQTKETLKREEEQRQALDQRLNSMQNRLKSFSTCSTLALHPMSVLLPIHTAKSQAEDQLQTSALIELPAFMVFPHYFYLTETCNLWTCSSSHSASHFLPSLLPTHVGFWDPSLSPLCSCPTGALDW</sequence>
<dbReference type="CTD" id="971"/>
<dbReference type="PANTHER" id="PTHR15028">
    <property type="entry name" value="CD72-RELATED"/>
    <property type="match status" value="1"/>
</dbReference>
<keyword evidence="2" id="KW-1133">Transmembrane helix</keyword>
<dbReference type="InterPro" id="IPR039689">
    <property type="entry name" value="CD72"/>
</dbReference>
<keyword evidence="2" id="KW-0812">Transmembrane</keyword>
<accession>A0A1S3G222</accession>